<name>A0A1K0GZC5_9ACTN</name>
<proteinExistence type="predicted"/>
<dbReference type="AlphaFoldDB" id="A0A1K0GZC5"/>
<keyword evidence="3" id="KW-1185">Reference proteome</keyword>
<feature type="transmembrane region" description="Helical" evidence="1">
    <location>
        <begin position="145"/>
        <end position="163"/>
    </location>
</feature>
<keyword evidence="1" id="KW-1133">Transmembrane helix</keyword>
<gene>
    <name evidence="2" type="ORF">BG844_08095</name>
</gene>
<feature type="transmembrane region" description="Helical" evidence="1">
    <location>
        <begin position="376"/>
        <end position="399"/>
    </location>
</feature>
<accession>A0A1K0GZC5</accession>
<comment type="caution">
    <text evidence="2">The sequence shown here is derived from an EMBL/GenBank/DDBJ whole genome shotgun (WGS) entry which is preliminary data.</text>
</comment>
<keyword evidence="1" id="KW-0812">Transmembrane</keyword>
<dbReference type="Proteomes" id="UP000182486">
    <property type="component" value="Unassembled WGS sequence"/>
</dbReference>
<dbReference type="EMBL" id="MEIA01000086">
    <property type="protein sequence ID" value="OJF14779.1"/>
    <property type="molecule type" value="Genomic_DNA"/>
</dbReference>
<protein>
    <recommendedName>
        <fullName evidence="4">Peptide zinc metalloprotease protein</fullName>
    </recommendedName>
</protein>
<evidence type="ECO:0008006" key="4">
    <source>
        <dbReference type="Google" id="ProtNLM"/>
    </source>
</evidence>
<reference evidence="2 3" key="1">
    <citation type="submission" date="2016-09" db="EMBL/GenBank/DDBJ databases">
        <title>Couchioplanes caeruleus draft genome sequence.</title>
        <authorList>
            <person name="Sheehan J."/>
            <person name="Caffrey P."/>
        </authorList>
    </citation>
    <scope>NUCLEOTIDE SEQUENCE [LARGE SCALE GENOMIC DNA]</scope>
    <source>
        <strain evidence="2 3">DSM 43634</strain>
    </source>
</reference>
<feature type="transmembrane region" description="Helical" evidence="1">
    <location>
        <begin position="183"/>
        <end position="206"/>
    </location>
</feature>
<feature type="transmembrane region" description="Helical" evidence="1">
    <location>
        <begin position="334"/>
        <end position="356"/>
    </location>
</feature>
<evidence type="ECO:0000313" key="2">
    <source>
        <dbReference type="EMBL" id="OJF14779.1"/>
    </source>
</evidence>
<evidence type="ECO:0000256" key="1">
    <source>
        <dbReference type="SAM" id="Phobius"/>
    </source>
</evidence>
<evidence type="ECO:0000313" key="3">
    <source>
        <dbReference type="Proteomes" id="UP000182486"/>
    </source>
</evidence>
<feature type="transmembrane region" description="Helical" evidence="1">
    <location>
        <begin position="245"/>
        <end position="263"/>
    </location>
</feature>
<feature type="transmembrane region" description="Helical" evidence="1">
    <location>
        <begin position="269"/>
        <end position="291"/>
    </location>
</feature>
<keyword evidence="1" id="KW-0472">Membrane</keyword>
<organism evidence="2 3">
    <name type="scientific">Couchioplanes caeruleus subsp. caeruleus</name>
    <dbReference type="NCBI Taxonomy" id="56427"/>
    <lineage>
        <taxon>Bacteria</taxon>
        <taxon>Bacillati</taxon>
        <taxon>Actinomycetota</taxon>
        <taxon>Actinomycetes</taxon>
        <taxon>Micromonosporales</taxon>
        <taxon>Micromonosporaceae</taxon>
        <taxon>Couchioplanes</taxon>
    </lineage>
</organism>
<sequence>MTIAILADATYASDCPEAHRGDRISLSTGDAVQFAPEVAWRVSRRGLVIAGTDGEAALLEHPRAAELPGLLAADPSPAELAERLGDPDGTRLVAEMTEIGILRDPTVEAPPAAPPRRVTVTRSGVEVTGIDRPAQWFARRVVPSLLSWPGRLLIGAVVVAGTWSLLTGRPDGPAVSARPWVDALLGFAIGLGCSALHEFAHAVALAHYGRRSRRAGFGFYWGAISFYVDSTEAMTLPRRARVTQALVGLAVDVVTVCLLAMIAQVSTSVLLTAVAWRLAVLGLLEVVVNLVPILQVDGHWALADLLDEPDLASRARRALGDVVRRRRNPQTPRWLPWYGAFSLACGIGLLAASAWVFWWAASDLVIALFTGNVAEIAVGILLVAPVVAGMLFSTLGLLLEVALSQDVAATDSDTGGR</sequence>